<reference evidence="3" key="2">
    <citation type="submission" date="2025-08" db="UniProtKB">
        <authorList>
            <consortium name="RefSeq"/>
        </authorList>
    </citation>
    <scope>IDENTIFICATION</scope>
    <source>
        <tissue evidence="3">Leaf</tissue>
    </source>
</reference>
<sequence>MEALQLLPWWLDSNCEVVSSRCEAIDEGGEDEPTFLAILVFVAVEGGVIATMWSIMKFSHLGSKCVLMLQGRHCLRKDRDELTVVMVTDDGLLRLKRLQKLEVL</sequence>
<evidence type="ECO:0000313" key="3">
    <source>
        <dbReference type="RefSeq" id="XP_022639116.1"/>
    </source>
</evidence>
<keyword evidence="1" id="KW-1133">Transmembrane helix</keyword>
<protein>
    <submittedName>
        <fullName evidence="3">Uncharacterized protein LOC106774011</fullName>
    </submittedName>
</protein>
<dbReference type="AlphaFoldDB" id="A0A3Q0F6F7"/>
<gene>
    <name evidence="3" type="primary">LOC106774011</name>
</gene>
<organism evidence="2 3">
    <name type="scientific">Vigna radiata var. radiata</name>
    <name type="common">Mung bean</name>
    <name type="synonym">Phaseolus aureus</name>
    <dbReference type="NCBI Taxonomy" id="3916"/>
    <lineage>
        <taxon>Eukaryota</taxon>
        <taxon>Viridiplantae</taxon>
        <taxon>Streptophyta</taxon>
        <taxon>Embryophyta</taxon>
        <taxon>Tracheophyta</taxon>
        <taxon>Spermatophyta</taxon>
        <taxon>Magnoliopsida</taxon>
        <taxon>eudicotyledons</taxon>
        <taxon>Gunneridae</taxon>
        <taxon>Pentapetalae</taxon>
        <taxon>rosids</taxon>
        <taxon>fabids</taxon>
        <taxon>Fabales</taxon>
        <taxon>Fabaceae</taxon>
        <taxon>Papilionoideae</taxon>
        <taxon>50 kb inversion clade</taxon>
        <taxon>NPAAA clade</taxon>
        <taxon>indigoferoid/millettioid clade</taxon>
        <taxon>Phaseoleae</taxon>
        <taxon>Vigna</taxon>
    </lineage>
</organism>
<evidence type="ECO:0000256" key="1">
    <source>
        <dbReference type="SAM" id="Phobius"/>
    </source>
</evidence>
<dbReference type="KEGG" id="vra:106774011"/>
<proteinExistence type="predicted"/>
<accession>A0A3Q0F6F7</accession>
<name>A0A3Q0F6F7_VIGRR</name>
<keyword evidence="1" id="KW-0472">Membrane</keyword>
<evidence type="ECO:0000313" key="2">
    <source>
        <dbReference type="Proteomes" id="UP000087766"/>
    </source>
</evidence>
<keyword evidence="2" id="KW-1185">Reference proteome</keyword>
<feature type="transmembrane region" description="Helical" evidence="1">
    <location>
        <begin position="35"/>
        <end position="55"/>
    </location>
</feature>
<dbReference type="RefSeq" id="XP_022639116.1">
    <property type="nucleotide sequence ID" value="XM_022783395.1"/>
</dbReference>
<keyword evidence="1" id="KW-0812">Transmembrane</keyword>
<dbReference type="GeneID" id="106774011"/>
<dbReference type="Proteomes" id="UP000087766">
    <property type="component" value="Chromosome 1"/>
</dbReference>
<reference evidence="2" key="1">
    <citation type="journal article" date="2014" name="Nat. Commun.">
        <title>Genome sequence of mungbean and insights into evolution within Vigna species.</title>
        <authorList>
            <person name="Kang Y.J."/>
            <person name="Kim S.K."/>
            <person name="Kim M.Y."/>
            <person name="Lestari P."/>
            <person name="Kim K.H."/>
            <person name="Ha B.K."/>
            <person name="Jun T.H."/>
            <person name="Hwang W.J."/>
            <person name="Lee T."/>
            <person name="Lee J."/>
            <person name="Shim S."/>
            <person name="Yoon M.Y."/>
            <person name="Jang Y.E."/>
            <person name="Han K.S."/>
            <person name="Taeprayoon P."/>
            <person name="Yoon N."/>
            <person name="Somta P."/>
            <person name="Tanya P."/>
            <person name="Kim K.S."/>
            <person name="Gwag J.G."/>
            <person name="Moon J.K."/>
            <person name="Lee Y.H."/>
            <person name="Park B.S."/>
            <person name="Bombarely A."/>
            <person name="Doyle J.J."/>
            <person name="Jackson S.A."/>
            <person name="Schafleitner R."/>
            <person name="Srinives P."/>
            <person name="Varshney R.K."/>
            <person name="Lee S.H."/>
        </authorList>
    </citation>
    <scope>NUCLEOTIDE SEQUENCE [LARGE SCALE GENOMIC DNA]</scope>
    <source>
        <strain evidence="2">cv. VC1973A</strain>
    </source>
</reference>